<dbReference type="InterPro" id="IPR052930">
    <property type="entry name" value="TA_antitoxin_MntA"/>
</dbReference>
<protein>
    <recommendedName>
        <fullName evidence="1">Polymerase beta nucleotidyltransferase domain-containing protein</fullName>
    </recommendedName>
</protein>
<dbReference type="STRING" id="1653476.THC_1048"/>
<dbReference type="InterPro" id="IPR043519">
    <property type="entry name" value="NT_sf"/>
</dbReference>
<dbReference type="OrthoDB" id="15100at2"/>
<dbReference type="CDD" id="cd05403">
    <property type="entry name" value="NT_KNTase_like"/>
    <property type="match status" value="1"/>
</dbReference>
<dbReference type="InterPro" id="IPR041633">
    <property type="entry name" value="Polbeta"/>
</dbReference>
<gene>
    <name evidence="2" type="ORF">THC_1048</name>
</gene>
<dbReference type="KEGG" id="cthi:THC_1048"/>
<dbReference type="PANTHER" id="PTHR43852:SF3">
    <property type="entry name" value="NUCLEOTIDYLTRANSFERASE"/>
    <property type="match status" value="1"/>
</dbReference>
<dbReference type="Gene3D" id="3.30.460.10">
    <property type="entry name" value="Beta Polymerase, domain 2"/>
    <property type="match status" value="1"/>
</dbReference>
<dbReference type="SUPFAM" id="SSF81301">
    <property type="entry name" value="Nucleotidyltransferase"/>
    <property type="match status" value="1"/>
</dbReference>
<reference evidence="3" key="2">
    <citation type="journal article" date="2016" name="Int. J. Syst. Evol. Microbiol.">
        <title>Caldimicrobium thiodismutans sp. nov., a sulfur-disproportionating bacterium isolated from a hot spring.</title>
        <authorList>
            <person name="Kojima H."/>
            <person name="Umezawa K."/>
            <person name="Fukui M."/>
        </authorList>
    </citation>
    <scope>NUCLEOTIDE SEQUENCE [LARGE SCALE GENOMIC DNA]</scope>
    <source>
        <strain evidence="3">TF1</strain>
    </source>
</reference>
<dbReference type="PANTHER" id="PTHR43852">
    <property type="entry name" value="NUCLEOTIDYLTRANSFERASE"/>
    <property type="match status" value="1"/>
</dbReference>
<dbReference type="RefSeq" id="WP_068514334.1">
    <property type="nucleotide sequence ID" value="NZ_AP014945.1"/>
</dbReference>
<evidence type="ECO:0000259" key="1">
    <source>
        <dbReference type="Pfam" id="PF18765"/>
    </source>
</evidence>
<proteinExistence type="predicted"/>
<sequence>MKEKERVKEEKERILGLVGASLERLLPEKSLIIFFGSLIEGGFGRTSDIDVAIFSSEKLSAKILAEIEKALEGLPLLRTIEVVDLKRIKNPEFIEKIIAEGYIWKSSEGALSALREHLENLKKS</sequence>
<dbReference type="Proteomes" id="UP000068196">
    <property type="component" value="Chromosome"/>
</dbReference>
<name>A0A0U4N2D5_9BACT</name>
<dbReference type="EMBL" id="AP014945">
    <property type="protein sequence ID" value="BAU23430.1"/>
    <property type="molecule type" value="Genomic_DNA"/>
</dbReference>
<keyword evidence="3" id="KW-1185">Reference proteome</keyword>
<evidence type="ECO:0000313" key="3">
    <source>
        <dbReference type="Proteomes" id="UP000068196"/>
    </source>
</evidence>
<accession>A0A0U4N2D5</accession>
<reference evidence="2 3" key="1">
    <citation type="journal article" date="2016" name="Int. J. Syst. Evol. Microbiol.">
        <title>Caldimicrobium thiodismutans sp. nov., a sulfur-disproportionating bacterium isolated from a hot spring, and emended description of the genus Caldimicrobium.</title>
        <authorList>
            <person name="Kojima H."/>
            <person name="Umezawa K."/>
            <person name="Fukui M."/>
        </authorList>
    </citation>
    <scope>NUCLEOTIDE SEQUENCE [LARGE SCALE GENOMIC DNA]</scope>
    <source>
        <strain evidence="2 3">TF1</strain>
    </source>
</reference>
<dbReference type="Pfam" id="PF18765">
    <property type="entry name" value="Polbeta"/>
    <property type="match status" value="1"/>
</dbReference>
<feature type="domain" description="Polymerase beta nucleotidyltransferase" evidence="1">
    <location>
        <begin position="31"/>
        <end position="102"/>
    </location>
</feature>
<organism evidence="2 3">
    <name type="scientific">Caldimicrobium thiodismutans</name>
    <dbReference type="NCBI Taxonomy" id="1653476"/>
    <lineage>
        <taxon>Bacteria</taxon>
        <taxon>Pseudomonadati</taxon>
        <taxon>Thermodesulfobacteriota</taxon>
        <taxon>Thermodesulfobacteria</taxon>
        <taxon>Thermodesulfobacteriales</taxon>
        <taxon>Thermodesulfobacteriaceae</taxon>
        <taxon>Caldimicrobium</taxon>
    </lineage>
</organism>
<evidence type="ECO:0000313" key="2">
    <source>
        <dbReference type="EMBL" id="BAU23430.1"/>
    </source>
</evidence>
<dbReference type="AlphaFoldDB" id="A0A0U4N2D5"/>